<evidence type="ECO:0000256" key="3">
    <source>
        <dbReference type="ARBA" id="ARBA00022457"/>
    </source>
</evidence>
<keyword evidence="4 16" id="KW-0963">Cytoplasm</keyword>
<evidence type="ECO:0000256" key="10">
    <source>
        <dbReference type="ARBA" id="ARBA00022842"/>
    </source>
</evidence>
<keyword evidence="5 16" id="KW-0808">Transferase</keyword>
<comment type="subunit">
    <text evidence="16">Monomer.</text>
</comment>
<evidence type="ECO:0000256" key="1">
    <source>
        <dbReference type="ARBA" id="ARBA00004496"/>
    </source>
</evidence>
<proteinExistence type="inferred from homology"/>
<comment type="caution">
    <text evidence="19">The sequence shown here is derived from an EMBL/GenBank/DDBJ whole genome shotgun (WGS) entry which is preliminary data.</text>
</comment>
<dbReference type="InterPro" id="IPR050116">
    <property type="entry name" value="DNA_polymerase-Y"/>
</dbReference>
<dbReference type="InterPro" id="IPR036775">
    <property type="entry name" value="DNA_pol_Y-fam_lit_finger_sf"/>
</dbReference>
<dbReference type="CDD" id="cd03586">
    <property type="entry name" value="PolY_Pol_IV_kappa"/>
    <property type="match status" value="1"/>
</dbReference>
<dbReference type="GO" id="GO:0009432">
    <property type="term" value="P:SOS response"/>
    <property type="evidence" value="ECO:0007669"/>
    <property type="project" value="TreeGrafter"/>
</dbReference>
<gene>
    <name evidence="16 19" type="primary">dinB</name>
    <name evidence="19" type="ORF">I2501_23545</name>
</gene>
<dbReference type="GO" id="GO:0006281">
    <property type="term" value="P:DNA repair"/>
    <property type="evidence" value="ECO:0007669"/>
    <property type="project" value="UniProtKB-UniRule"/>
</dbReference>
<dbReference type="EMBL" id="JADPRT010000010">
    <property type="protein sequence ID" value="MBF9070996.1"/>
    <property type="molecule type" value="Genomic_DNA"/>
</dbReference>
<evidence type="ECO:0000256" key="13">
    <source>
        <dbReference type="ARBA" id="ARBA00023204"/>
    </source>
</evidence>
<evidence type="ECO:0000256" key="17">
    <source>
        <dbReference type="SAM" id="MobiDB-lite"/>
    </source>
</evidence>
<dbReference type="PANTHER" id="PTHR11076">
    <property type="entry name" value="DNA REPAIR POLYMERASE UMUC / TRANSFERASE FAMILY MEMBER"/>
    <property type="match status" value="1"/>
</dbReference>
<dbReference type="SUPFAM" id="SSF56672">
    <property type="entry name" value="DNA/RNA polymerases"/>
    <property type="match status" value="1"/>
</dbReference>
<evidence type="ECO:0000256" key="11">
    <source>
        <dbReference type="ARBA" id="ARBA00022932"/>
    </source>
</evidence>
<evidence type="ECO:0000256" key="9">
    <source>
        <dbReference type="ARBA" id="ARBA00022763"/>
    </source>
</evidence>
<evidence type="ECO:0000256" key="2">
    <source>
        <dbReference type="ARBA" id="ARBA00010945"/>
    </source>
</evidence>
<keyword evidence="6 16" id="KW-0548">Nucleotidyltransferase</keyword>
<dbReference type="GO" id="GO:0000287">
    <property type="term" value="F:magnesium ion binding"/>
    <property type="evidence" value="ECO:0007669"/>
    <property type="project" value="UniProtKB-UniRule"/>
</dbReference>
<keyword evidence="20" id="KW-1185">Reference proteome</keyword>
<dbReference type="Gene3D" id="3.40.1170.60">
    <property type="match status" value="1"/>
</dbReference>
<dbReference type="GO" id="GO:0006261">
    <property type="term" value="P:DNA-templated DNA replication"/>
    <property type="evidence" value="ECO:0007669"/>
    <property type="project" value="UniProtKB-UniRule"/>
</dbReference>
<protein>
    <recommendedName>
        <fullName evidence="16">DNA polymerase IV</fullName>
        <shortName evidence="16">Pol IV</shortName>
        <ecNumber evidence="16">2.7.7.7</ecNumber>
    </recommendedName>
</protein>
<feature type="binding site" evidence="16">
    <location>
        <position position="100"/>
    </location>
    <ligand>
        <name>Mg(2+)</name>
        <dbReference type="ChEBI" id="CHEBI:18420"/>
    </ligand>
</feature>
<comment type="cofactor">
    <cofactor evidence="16">
        <name>Mg(2+)</name>
        <dbReference type="ChEBI" id="CHEBI:18420"/>
    </cofactor>
    <text evidence="16">Binds 2 magnesium ions per subunit.</text>
</comment>
<comment type="subcellular location">
    <subcellularLocation>
        <location evidence="1 16">Cytoplasm</location>
    </subcellularLocation>
</comment>
<evidence type="ECO:0000313" key="20">
    <source>
        <dbReference type="Proteomes" id="UP000657385"/>
    </source>
</evidence>
<dbReference type="Gene3D" id="3.30.70.270">
    <property type="match status" value="1"/>
</dbReference>
<evidence type="ECO:0000256" key="15">
    <source>
        <dbReference type="ARBA" id="ARBA00049244"/>
    </source>
</evidence>
<dbReference type="Gene3D" id="1.10.150.20">
    <property type="entry name" value="5' to 3' exonuclease, C-terminal subdomain"/>
    <property type="match status" value="1"/>
</dbReference>
<feature type="site" description="Substrate discrimination" evidence="16">
    <location>
        <position position="11"/>
    </location>
</feature>
<feature type="binding site" evidence="16">
    <location>
        <position position="6"/>
    </location>
    <ligand>
        <name>Mg(2+)</name>
        <dbReference type="ChEBI" id="CHEBI:18420"/>
    </ligand>
</feature>
<comment type="function">
    <text evidence="14 16">Poorly processive, error-prone DNA polymerase involved in untargeted mutagenesis. Copies undamaged DNA at stalled replication forks, which arise in vivo from mismatched or misaligned primer ends. These misaligned primers can be extended by PolIV. Exhibits no 3'-5' exonuclease (proofreading) activity. May be involved in translesional synthesis, in conjunction with the beta clamp from PolIII.</text>
</comment>
<dbReference type="SUPFAM" id="SSF100879">
    <property type="entry name" value="Lesion bypass DNA polymerase (Y-family), little finger domain"/>
    <property type="match status" value="1"/>
</dbReference>
<dbReference type="InterPro" id="IPR001126">
    <property type="entry name" value="UmuC"/>
</dbReference>
<dbReference type="AlphaFoldDB" id="A0A931B8J0"/>
<keyword evidence="10 16" id="KW-0460">Magnesium</keyword>
<dbReference type="GO" id="GO:0003887">
    <property type="term" value="F:DNA-directed DNA polymerase activity"/>
    <property type="evidence" value="ECO:0007669"/>
    <property type="project" value="UniProtKB-UniRule"/>
</dbReference>
<keyword evidence="12 16" id="KW-0238">DNA-binding</keyword>
<dbReference type="PROSITE" id="PS50173">
    <property type="entry name" value="UMUC"/>
    <property type="match status" value="1"/>
</dbReference>
<dbReference type="GO" id="GO:0005829">
    <property type="term" value="C:cytosol"/>
    <property type="evidence" value="ECO:0007669"/>
    <property type="project" value="TreeGrafter"/>
</dbReference>
<evidence type="ECO:0000256" key="8">
    <source>
        <dbReference type="ARBA" id="ARBA00022723"/>
    </source>
</evidence>
<organism evidence="19 20">
    <name type="scientific">Streptacidiphilus fuscans</name>
    <dbReference type="NCBI Taxonomy" id="2789292"/>
    <lineage>
        <taxon>Bacteria</taxon>
        <taxon>Bacillati</taxon>
        <taxon>Actinomycetota</taxon>
        <taxon>Actinomycetes</taxon>
        <taxon>Kitasatosporales</taxon>
        <taxon>Streptomycetaceae</taxon>
        <taxon>Streptacidiphilus</taxon>
    </lineage>
</organism>
<comment type="catalytic activity">
    <reaction evidence="15 16">
        <text>DNA(n) + a 2'-deoxyribonucleoside 5'-triphosphate = DNA(n+1) + diphosphate</text>
        <dbReference type="Rhea" id="RHEA:22508"/>
        <dbReference type="Rhea" id="RHEA-COMP:17339"/>
        <dbReference type="Rhea" id="RHEA-COMP:17340"/>
        <dbReference type="ChEBI" id="CHEBI:33019"/>
        <dbReference type="ChEBI" id="CHEBI:61560"/>
        <dbReference type="ChEBI" id="CHEBI:173112"/>
        <dbReference type="EC" id="2.7.7.7"/>
    </reaction>
</comment>
<dbReference type="Gene3D" id="3.30.1490.100">
    <property type="entry name" value="DNA polymerase, Y-family, little finger domain"/>
    <property type="match status" value="1"/>
</dbReference>
<comment type="similarity">
    <text evidence="2 16">Belongs to the DNA polymerase type-Y family.</text>
</comment>
<dbReference type="InterPro" id="IPR022880">
    <property type="entry name" value="DNApol_IV"/>
</dbReference>
<dbReference type="InterPro" id="IPR043128">
    <property type="entry name" value="Rev_trsase/Diguanyl_cyclase"/>
</dbReference>
<evidence type="ECO:0000256" key="5">
    <source>
        <dbReference type="ARBA" id="ARBA00022679"/>
    </source>
</evidence>
<evidence type="ECO:0000313" key="19">
    <source>
        <dbReference type="EMBL" id="MBF9070996.1"/>
    </source>
</evidence>
<keyword evidence="3 16" id="KW-0515">Mutator protein</keyword>
<evidence type="ECO:0000256" key="6">
    <source>
        <dbReference type="ARBA" id="ARBA00022695"/>
    </source>
</evidence>
<evidence type="ECO:0000256" key="4">
    <source>
        <dbReference type="ARBA" id="ARBA00022490"/>
    </source>
</evidence>
<dbReference type="Proteomes" id="UP000657385">
    <property type="component" value="Unassembled WGS sequence"/>
</dbReference>
<feature type="active site" evidence="16">
    <location>
        <position position="101"/>
    </location>
</feature>
<evidence type="ECO:0000256" key="7">
    <source>
        <dbReference type="ARBA" id="ARBA00022705"/>
    </source>
</evidence>
<feature type="compositionally biased region" description="Basic and acidic residues" evidence="17">
    <location>
        <begin position="381"/>
        <end position="398"/>
    </location>
</feature>
<dbReference type="NCBIfam" id="NF002677">
    <property type="entry name" value="PRK02406.1"/>
    <property type="match status" value="1"/>
</dbReference>
<feature type="domain" description="UmuC" evidence="18">
    <location>
        <begin position="2"/>
        <end position="179"/>
    </location>
</feature>
<keyword evidence="8 16" id="KW-0479">Metal-binding</keyword>
<dbReference type="FunFam" id="3.30.1490.100:FF:000004">
    <property type="entry name" value="DNA polymerase IV"/>
    <property type="match status" value="1"/>
</dbReference>
<keyword evidence="7 16" id="KW-0235">DNA replication</keyword>
<keyword evidence="13 16" id="KW-0234">DNA repair</keyword>
<reference evidence="19" key="1">
    <citation type="submission" date="2020-11" db="EMBL/GenBank/DDBJ databases">
        <title>Isolation and identification of active actinomycetes.</title>
        <authorList>
            <person name="Yu B."/>
        </authorList>
    </citation>
    <scope>NUCLEOTIDE SEQUENCE</scope>
    <source>
        <strain evidence="19">NEAU-YB345</strain>
    </source>
</reference>
<evidence type="ECO:0000259" key="18">
    <source>
        <dbReference type="PROSITE" id="PS50173"/>
    </source>
</evidence>
<accession>A0A931B8J0</accession>
<dbReference type="Pfam" id="PF21999">
    <property type="entry name" value="IMS_HHH_1"/>
    <property type="match status" value="1"/>
</dbReference>
<evidence type="ECO:0000256" key="16">
    <source>
        <dbReference type="HAMAP-Rule" id="MF_01113"/>
    </source>
</evidence>
<feature type="region of interest" description="Disordered" evidence="17">
    <location>
        <begin position="372"/>
        <end position="406"/>
    </location>
</feature>
<dbReference type="InterPro" id="IPR017961">
    <property type="entry name" value="DNA_pol_Y-fam_little_finger"/>
</dbReference>
<keyword evidence="11 16" id="KW-0239">DNA-directed DNA polymerase</keyword>
<name>A0A931B8J0_9ACTN</name>
<dbReference type="EC" id="2.7.7.7" evidence="16"/>
<evidence type="ECO:0000256" key="12">
    <source>
        <dbReference type="ARBA" id="ARBA00023125"/>
    </source>
</evidence>
<dbReference type="GO" id="GO:0003684">
    <property type="term" value="F:damaged DNA binding"/>
    <property type="evidence" value="ECO:0007669"/>
    <property type="project" value="InterPro"/>
</dbReference>
<dbReference type="Pfam" id="PF11799">
    <property type="entry name" value="IMS_C"/>
    <property type="match status" value="1"/>
</dbReference>
<dbReference type="InterPro" id="IPR043502">
    <property type="entry name" value="DNA/RNA_pol_sf"/>
</dbReference>
<evidence type="ECO:0000256" key="14">
    <source>
        <dbReference type="ARBA" id="ARBA00025589"/>
    </source>
</evidence>
<dbReference type="PANTHER" id="PTHR11076:SF33">
    <property type="entry name" value="DNA POLYMERASE KAPPA"/>
    <property type="match status" value="1"/>
</dbReference>
<dbReference type="Pfam" id="PF00817">
    <property type="entry name" value="IMS"/>
    <property type="match status" value="1"/>
</dbReference>
<dbReference type="RefSeq" id="WP_196196161.1">
    <property type="nucleotide sequence ID" value="NZ_JADPRT010000010.1"/>
</dbReference>
<dbReference type="GO" id="GO:0042276">
    <property type="term" value="P:error-prone translesion synthesis"/>
    <property type="evidence" value="ECO:0007669"/>
    <property type="project" value="TreeGrafter"/>
</dbReference>
<sequence length="406" mass="43069">MILHADLDAFYAAVEQRRRPGLAGRPVAVGATGPRGVVMSASYEARASGVESGQPVVRARRVCPELVVVAPDMDEYAVVSANVMAVLSSFSRKVEPASLDEAYLDLAGVPFRPRVLAELLRERVWQEQRLALSVGVGPNKLIAKLASVAAKPDGLLVVTPAEVPGFLLPLPATRLPGVGPSTTAALTRFGLTTVADLAATPPDTLRRIVGAAAGEQLARFARGEDLRPVVPQRAERSLGGERTFPADVSAEHELIRTTLLRLAESAAARLRAAGVAGRTVTVKVRFADLRTVTRSRTLPEPVDLAHDLYATAVQVFDGMGLARARIRLIGLRVEGLGQGARPQQMALGEREHGWSELERTVDRVRAKFGTASVGPASLLEPGREVAREPGREVGKEPGGDAGKGTS</sequence>
<dbReference type="InterPro" id="IPR053848">
    <property type="entry name" value="IMS_HHH_1"/>
</dbReference>
<keyword evidence="9 16" id="KW-0227">DNA damage</keyword>
<dbReference type="HAMAP" id="MF_01113">
    <property type="entry name" value="DNApol_IV"/>
    <property type="match status" value="1"/>
</dbReference>